<dbReference type="Gene3D" id="3.30.70.270">
    <property type="match status" value="1"/>
</dbReference>
<dbReference type="PANTHER" id="PTHR37984:SF5">
    <property type="entry name" value="PROTEIN NYNRIN-LIKE"/>
    <property type="match status" value="1"/>
</dbReference>
<dbReference type="InterPro" id="IPR050951">
    <property type="entry name" value="Retrovirus_Pol_polyprotein"/>
</dbReference>
<keyword evidence="8" id="KW-0378">Hydrolase</keyword>
<evidence type="ECO:0000256" key="5">
    <source>
        <dbReference type="ARBA" id="ARBA00022723"/>
    </source>
</evidence>
<feature type="domain" description="Tf2-1-like SH3-like" evidence="17">
    <location>
        <begin position="473"/>
        <end position="537"/>
    </location>
</feature>
<evidence type="ECO:0000256" key="6">
    <source>
        <dbReference type="ARBA" id="ARBA00022750"/>
    </source>
</evidence>
<proteinExistence type="predicted"/>
<feature type="domain" description="Reverse transcriptase RNase H-like" evidence="15">
    <location>
        <begin position="152"/>
        <end position="248"/>
    </location>
</feature>
<reference evidence="18" key="2">
    <citation type="submission" date="2022-01" db="EMBL/GenBank/DDBJ databases">
        <authorList>
            <person name="Yamashiro T."/>
            <person name="Shiraishi A."/>
            <person name="Satake H."/>
            <person name="Nakayama K."/>
        </authorList>
    </citation>
    <scope>NUCLEOTIDE SEQUENCE</scope>
</reference>
<evidence type="ECO:0000256" key="4">
    <source>
        <dbReference type="ARBA" id="ARBA00022722"/>
    </source>
</evidence>
<dbReference type="Proteomes" id="UP001151760">
    <property type="component" value="Unassembled WGS sequence"/>
</dbReference>
<keyword evidence="4" id="KW-0540">Nuclease</keyword>
<comment type="caution">
    <text evidence="18">The sequence shown here is derived from an EMBL/GenBank/DDBJ whole genome shotgun (WGS) entry which is preliminary data.</text>
</comment>
<evidence type="ECO:0000256" key="10">
    <source>
        <dbReference type="ARBA" id="ARBA00022908"/>
    </source>
</evidence>
<evidence type="ECO:0000259" key="15">
    <source>
        <dbReference type="Pfam" id="PF17917"/>
    </source>
</evidence>
<protein>
    <submittedName>
        <fullName evidence="18">Reverse transcriptase domain-containing protein</fullName>
    </submittedName>
</protein>
<keyword evidence="7" id="KW-0255">Endonuclease</keyword>
<organism evidence="18 19">
    <name type="scientific">Tanacetum coccineum</name>
    <dbReference type="NCBI Taxonomy" id="301880"/>
    <lineage>
        <taxon>Eukaryota</taxon>
        <taxon>Viridiplantae</taxon>
        <taxon>Streptophyta</taxon>
        <taxon>Embryophyta</taxon>
        <taxon>Tracheophyta</taxon>
        <taxon>Spermatophyta</taxon>
        <taxon>Magnoliopsida</taxon>
        <taxon>eudicotyledons</taxon>
        <taxon>Gunneridae</taxon>
        <taxon>Pentapetalae</taxon>
        <taxon>asterids</taxon>
        <taxon>campanulids</taxon>
        <taxon>Asterales</taxon>
        <taxon>Asteraceae</taxon>
        <taxon>Asteroideae</taxon>
        <taxon>Anthemideae</taxon>
        <taxon>Anthemidinae</taxon>
        <taxon>Tanacetum</taxon>
    </lineage>
</organism>
<dbReference type="EMBL" id="BQNB010020937">
    <property type="protein sequence ID" value="GJU01162.1"/>
    <property type="molecule type" value="Genomic_DNA"/>
</dbReference>
<dbReference type="PANTHER" id="PTHR37984">
    <property type="entry name" value="PROTEIN CBG26694"/>
    <property type="match status" value="1"/>
</dbReference>
<dbReference type="InterPro" id="IPR056924">
    <property type="entry name" value="SH3_Tf2-1"/>
</dbReference>
<evidence type="ECO:0000259" key="16">
    <source>
        <dbReference type="Pfam" id="PF17921"/>
    </source>
</evidence>
<keyword evidence="14" id="KW-0233">DNA recombination</keyword>
<evidence type="ECO:0000256" key="9">
    <source>
        <dbReference type="ARBA" id="ARBA00022842"/>
    </source>
</evidence>
<keyword evidence="12" id="KW-0239">DNA-directed DNA polymerase</keyword>
<keyword evidence="3" id="KW-0548">Nucleotidyltransferase</keyword>
<dbReference type="Pfam" id="PF17917">
    <property type="entry name" value="RT_RNaseH"/>
    <property type="match status" value="1"/>
</dbReference>
<keyword evidence="2" id="KW-0808">Transferase</keyword>
<keyword evidence="11 18" id="KW-0695">RNA-directed DNA polymerase</keyword>
<accession>A0ABQ5ILV8</accession>
<keyword evidence="19" id="KW-1185">Reference proteome</keyword>
<dbReference type="Pfam" id="PF24626">
    <property type="entry name" value="SH3_Tf2-1"/>
    <property type="match status" value="1"/>
</dbReference>
<keyword evidence="5" id="KW-0479">Metal-binding</keyword>
<reference evidence="18" key="1">
    <citation type="journal article" date="2022" name="Int. J. Mol. Sci.">
        <title>Draft Genome of Tanacetum Coccineum: Genomic Comparison of Closely Related Tanacetum-Family Plants.</title>
        <authorList>
            <person name="Yamashiro T."/>
            <person name="Shiraishi A."/>
            <person name="Nakayama K."/>
            <person name="Satake H."/>
        </authorList>
    </citation>
    <scope>NUCLEOTIDE SEQUENCE</scope>
</reference>
<dbReference type="InterPro" id="IPR041373">
    <property type="entry name" value="RT_RNaseH"/>
</dbReference>
<dbReference type="InterPro" id="IPR043502">
    <property type="entry name" value="DNA/RNA_pol_sf"/>
</dbReference>
<keyword evidence="13" id="KW-0238">DNA-binding</keyword>
<name>A0ABQ5ILV8_9ASTR</name>
<evidence type="ECO:0000256" key="2">
    <source>
        <dbReference type="ARBA" id="ARBA00022679"/>
    </source>
</evidence>
<evidence type="ECO:0000256" key="13">
    <source>
        <dbReference type="ARBA" id="ARBA00023125"/>
    </source>
</evidence>
<evidence type="ECO:0000313" key="18">
    <source>
        <dbReference type="EMBL" id="GJU01162.1"/>
    </source>
</evidence>
<evidence type="ECO:0000256" key="8">
    <source>
        <dbReference type="ARBA" id="ARBA00022801"/>
    </source>
</evidence>
<dbReference type="Gene3D" id="1.10.340.70">
    <property type="match status" value="1"/>
</dbReference>
<evidence type="ECO:0000313" key="19">
    <source>
        <dbReference type="Proteomes" id="UP001151760"/>
    </source>
</evidence>
<evidence type="ECO:0000256" key="7">
    <source>
        <dbReference type="ARBA" id="ARBA00022759"/>
    </source>
</evidence>
<evidence type="ECO:0000256" key="14">
    <source>
        <dbReference type="ARBA" id="ARBA00023172"/>
    </source>
</evidence>
<evidence type="ECO:0000256" key="1">
    <source>
        <dbReference type="ARBA" id="ARBA00022670"/>
    </source>
</evidence>
<dbReference type="SUPFAM" id="SSF56672">
    <property type="entry name" value="DNA/RNA polymerases"/>
    <property type="match status" value="1"/>
</dbReference>
<evidence type="ECO:0000256" key="3">
    <source>
        <dbReference type="ARBA" id="ARBA00022695"/>
    </source>
</evidence>
<evidence type="ECO:0000256" key="11">
    <source>
        <dbReference type="ARBA" id="ARBA00022918"/>
    </source>
</evidence>
<dbReference type="CDD" id="cd09274">
    <property type="entry name" value="RNase_HI_RT_Ty3"/>
    <property type="match status" value="1"/>
</dbReference>
<sequence>MESLHLSFTRVLKSSLSKGLKINLHKSKLTRIGVNKDHIDLAATLMGCSTFEPPFHYLEVKLKTLSIGGRLTLPKLVLTPITIFYMSLYKVPVGILNEMEAIRRDFFNGIGNSKRKMKNKKYEWGIEQEESFQTLKDNLCNAPILTLPDGPDDFVMYCDASNQGFGCVLMQRGKVIAYASRQLKIHEKNYTTHDLELGAVVFALKNWRHYLYGMKSVIYTDHKSLRHIFDQKELNMRQRRWIELFIDYDCEIRYHLGKANVVADALSKKERVKLRRVRAMCMTIQSSVKNKILEAQTKACKVVNAPTEMLRGLDQQMEKREDGGLYFLDRIWVLLTGNVRTVIMDEAHTTRYSVHPGADKMYHDLRDMYWWPGMKKDIAIYVNKCLTCSKVKAEHQRHSGFSGHDTIWMIVDRMTKSAYFLAIHEDYRMEKLARIYINEIVARHGVPERLKVARYRQKSYADKRRKPLEFSVGDQVLLKVSPWKSAIRFGKKGKLAPRYVGPFEITERISLVAYRLRLPQELSNVHDTFQVSNLKKCFVDANLQVPLDDIKVDKTLRFVEEPIEIMDREVKKLKRSKIPIVKVRWNSKRGPKFTWEREDHMKAKYPHLFSDKVSSDSINGTKFL</sequence>
<keyword evidence="10" id="KW-0229">DNA integration</keyword>
<evidence type="ECO:0000259" key="17">
    <source>
        <dbReference type="Pfam" id="PF24626"/>
    </source>
</evidence>
<dbReference type="GO" id="GO:0003964">
    <property type="term" value="F:RNA-directed DNA polymerase activity"/>
    <property type="evidence" value="ECO:0007669"/>
    <property type="project" value="UniProtKB-KW"/>
</dbReference>
<gene>
    <name evidence="18" type="ORF">Tco_1111500</name>
</gene>
<keyword evidence="1" id="KW-0645">Protease</keyword>
<dbReference type="InterPro" id="IPR041588">
    <property type="entry name" value="Integrase_H2C2"/>
</dbReference>
<dbReference type="InterPro" id="IPR043128">
    <property type="entry name" value="Rev_trsase/Diguanyl_cyclase"/>
</dbReference>
<feature type="domain" description="Integrase zinc-binding" evidence="16">
    <location>
        <begin position="339"/>
        <end position="393"/>
    </location>
</feature>
<keyword evidence="9" id="KW-0460">Magnesium</keyword>
<keyword evidence="6" id="KW-0064">Aspartyl protease</keyword>
<dbReference type="Pfam" id="PF17921">
    <property type="entry name" value="Integrase_H2C2"/>
    <property type="match status" value="1"/>
</dbReference>
<evidence type="ECO:0000256" key="12">
    <source>
        <dbReference type="ARBA" id="ARBA00022932"/>
    </source>
</evidence>